<dbReference type="OrthoDB" id="9811997at2"/>
<dbReference type="GO" id="GO:0008270">
    <property type="term" value="F:zinc ion binding"/>
    <property type="evidence" value="ECO:0007669"/>
    <property type="project" value="InterPro"/>
</dbReference>
<dbReference type="RefSeq" id="WP_102189647.1">
    <property type="nucleotide sequence ID" value="NZ_PNGT01000002.1"/>
</dbReference>
<evidence type="ECO:0000313" key="2">
    <source>
        <dbReference type="EMBL" id="PMC52974.1"/>
    </source>
</evidence>
<comment type="caution">
    <text evidence="2">The sequence shown here is derived from an EMBL/GenBank/DDBJ whole genome shotgun (WGS) entry which is preliminary data.</text>
</comment>
<dbReference type="STRING" id="84135.GCA_001052115_00753"/>
<sequence>MPRKPKRPCSYPNCPRLTDKQFCDEHERLENKRYEMQDRNPETRKRYGSTWRKVRASYVREHPYCELCFSDGLMREVQEVHHKLPLSKGGTHSKSNLISLCKSCHAKIHARDGSRWRKKVRQK</sequence>
<dbReference type="AlphaFoldDB" id="A0A2N6SGA2"/>
<organism evidence="2 3">
    <name type="scientific">Gemella sanguinis</name>
    <dbReference type="NCBI Taxonomy" id="84135"/>
    <lineage>
        <taxon>Bacteria</taxon>
        <taxon>Bacillati</taxon>
        <taxon>Bacillota</taxon>
        <taxon>Bacilli</taxon>
        <taxon>Bacillales</taxon>
        <taxon>Gemellaceae</taxon>
        <taxon>Gemella</taxon>
    </lineage>
</organism>
<dbReference type="Proteomes" id="UP000235670">
    <property type="component" value="Unassembled WGS sequence"/>
</dbReference>
<gene>
    <name evidence="2" type="ORF">CJ218_03335</name>
</gene>
<proteinExistence type="predicted"/>
<dbReference type="InterPro" id="IPR002711">
    <property type="entry name" value="HNH"/>
</dbReference>
<feature type="domain" description="HNH nuclease" evidence="1">
    <location>
        <begin position="53"/>
        <end position="106"/>
    </location>
</feature>
<keyword evidence="2" id="KW-0255">Endonuclease</keyword>
<dbReference type="EMBL" id="PNGT01000002">
    <property type="protein sequence ID" value="PMC52974.1"/>
    <property type="molecule type" value="Genomic_DNA"/>
</dbReference>
<reference evidence="2 3" key="1">
    <citation type="submission" date="2017-09" db="EMBL/GenBank/DDBJ databases">
        <title>Bacterial strain isolated from the female urinary microbiota.</title>
        <authorList>
            <person name="Thomas-White K."/>
            <person name="Kumar N."/>
            <person name="Forster S."/>
            <person name="Putonti C."/>
            <person name="Lawley T."/>
            <person name="Wolfe A.J."/>
        </authorList>
    </citation>
    <scope>NUCLEOTIDE SEQUENCE [LARGE SCALE GENOMIC DNA]</scope>
    <source>
        <strain evidence="2 3">UMB0186</strain>
    </source>
</reference>
<accession>A0A2N6SGA2</accession>
<dbReference type="SMART" id="SM00507">
    <property type="entry name" value="HNHc"/>
    <property type="match status" value="1"/>
</dbReference>
<dbReference type="InterPro" id="IPR003615">
    <property type="entry name" value="HNH_nuc"/>
</dbReference>
<keyword evidence="2" id="KW-0540">Nuclease</keyword>
<evidence type="ECO:0000259" key="1">
    <source>
        <dbReference type="SMART" id="SM00507"/>
    </source>
</evidence>
<evidence type="ECO:0000313" key="3">
    <source>
        <dbReference type="Proteomes" id="UP000235670"/>
    </source>
</evidence>
<dbReference type="Gene3D" id="1.10.30.50">
    <property type="match status" value="1"/>
</dbReference>
<dbReference type="Pfam" id="PF01844">
    <property type="entry name" value="HNH"/>
    <property type="match status" value="1"/>
</dbReference>
<dbReference type="GO" id="GO:0003676">
    <property type="term" value="F:nucleic acid binding"/>
    <property type="evidence" value="ECO:0007669"/>
    <property type="project" value="InterPro"/>
</dbReference>
<keyword evidence="2" id="KW-0378">Hydrolase</keyword>
<name>A0A2N6SGA2_9BACL</name>
<dbReference type="GO" id="GO:0004519">
    <property type="term" value="F:endonuclease activity"/>
    <property type="evidence" value="ECO:0007669"/>
    <property type="project" value="UniProtKB-KW"/>
</dbReference>
<dbReference type="CDD" id="cd00085">
    <property type="entry name" value="HNHc"/>
    <property type="match status" value="1"/>
</dbReference>
<protein>
    <submittedName>
        <fullName evidence="2">HNH endonuclease</fullName>
    </submittedName>
</protein>